<dbReference type="Proteomes" id="UP001216510">
    <property type="component" value="Chromosome"/>
</dbReference>
<name>A0ABY8BJN8_9BURK</name>
<sequence>MLNLNEDDVKAAIVQKVADEILQRDDDISTLVAKEVKARLDKIFIDKAHAQVEAAITEAVQGSFDREYQRVTAWGEPDGPKTTIRAELLKTVNGYWSARVNARNGEPSSGSYDSVTRAQYVMTQVCAKDFIEHMKQAATNVTGALKDGLRVQLAQHMDELLNDLFRVKSLQDQGKVEKPY</sequence>
<evidence type="ECO:0008006" key="3">
    <source>
        <dbReference type="Google" id="ProtNLM"/>
    </source>
</evidence>
<gene>
    <name evidence="1" type="ORF">PX653_09095</name>
</gene>
<keyword evidence="2" id="KW-1185">Reference proteome</keyword>
<protein>
    <recommendedName>
        <fullName evidence="3">DUF1631 family protein</fullName>
    </recommendedName>
</protein>
<dbReference type="RefSeq" id="WP_277417568.1">
    <property type="nucleotide sequence ID" value="NZ_CP119083.1"/>
</dbReference>
<dbReference type="EMBL" id="CP119083">
    <property type="protein sequence ID" value="WEF34897.1"/>
    <property type="molecule type" value="Genomic_DNA"/>
</dbReference>
<reference evidence="1 2" key="1">
    <citation type="submission" date="2023-02" db="EMBL/GenBank/DDBJ databases">
        <title>Gemone sequence of Telluria chitinolytica ACM 3522T.</title>
        <authorList>
            <person name="Frediansyah A."/>
            <person name="Miess H."/>
            <person name="Gross H."/>
        </authorList>
    </citation>
    <scope>NUCLEOTIDE SEQUENCE [LARGE SCALE GENOMIC DNA]</scope>
    <source>
        <strain evidence="1 2">ACM 3522</strain>
    </source>
</reference>
<evidence type="ECO:0000313" key="2">
    <source>
        <dbReference type="Proteomes" id="UP001216510"/>
    </source>
</evidence>
<organism evidence="1 2">
    <name type="scientific">Pseudoduganella chitinolytica</name>
    <dbReference type="NCBI Taxonomy" id="34070"/>
    <lineage>
        <taxon>Bacteria</taxon>
        <taxon>Pseudomonadati</taxon>
        <taxon>Pseudomonadota</taxon>
        <taxon>Betaproteobacteria</taxon>
        <taxon>Burkholderiales</taxon>
        <taxon>Oxalobacteraceae</taxon>
        <taxon>Telluria group</taxon>
        <taxon>Pseudoduganella</taxon>
    </lineage>
</organism>
<proteinExistence type="predicted"/>
<accession>A0ABY8BJN8</accession>
<evidence type="ECO:0000313" key="1">
    <source>
        <dbReference type="EMBL" id="WEF34897.1"/>
    </source>
</evidence>